<dbReference type="RefSeq" id="WP_061306713.1">
    <property type="nucleotide sequence ID" value="NZ_CADIJS010000004.1"/>
</dbReference>
<comment type="caution">
    <text evidence="2">The sequence shown here is derived from an EMBL/GenBank/DDBJ whole genome shotgun (WGS) entry which is preliminary data.</text>
</comment>
<protein>
    <recommendedName>
        <fullName evidence="1">Peptidase M15C domain-containing protein</fullName>
    </recommendedName>
</protein>
<dbReference type="InterPro" id="IPR039561">
    <property type="entry name" value="Peptidase_M15C"/>
</dbReference>
<feature type="domain" description="Peptidase M15C" evidence="1">
    <location>
        <begin position="58"/>
        <end position="128"/>
    </location>
</feature>
<gene>
    <name evidence="2" type="ORF">LMG1873_04610</name>
</gene>
<dbReference type="EMBL" id="CADIJS010000004">
    <property type="protein sequence ID" value="CAB3728747.1"/>
    <property type="molecule type" value="Genomic_DNA"/>
</dbReference>
<dbReference type="Gene3D" id="3.30.1380.10">
    <property type="match status" value="1"/>
</dbReference>
<keyword evidence="3" id="KW-1185">Reference proteome</keyword>
<dbReference type="InterPro" id="IPR009045">
    <property type="entry name" value="Zn_M74/Hedgehog-like"/>
</dbReference>
<evidence type="ECO:0000259" key="1">
    <source>
        <dbReference type="Pfam" id="PF13539"/>
    </source>
</evidence>
<evidence type="ECO:0000313" key="2">
    <source>
        <dbReference type="EMBL" id="CAB3728747.1"/>
    </source>
</evidence>
<evidence type="ECO:0000313" key="3">
    <source>
        <dbReference type="Proteomes" id="UP000494116"/>
    </source>
</evidence>
<dbReference type="Proteomes" id="UP000494116">
    <property type="component" value="Unassembled WGS sequence"/>
</dbReference>
<organism evidence="2 3">
    <name type="scientific">Achromobacter piechaudii</name>
    <dbReference type="NCBI Taxonomy" id="72556"/>
    <lineage>
        <taxon>Bacteria</taxon>
        <taxon>Pseudomonadati</taxon>
        <taxon>Pseudomonadota</taxon>
        <taxon>Betaproteobacteria</taxon>
        <taxon>Burkholderiales</taxon>
        <taxon>Alcaligenaceae</taxon>
        <taxon>Achromobacter</taxon>
    </lineage>
</organism>
<name>A0ABN7F583_9BURK</name>
<reference evidence="2 3" key="1">
    <citation type="submission" date="2020-04" db="EMBL/GenBank/DDBJ databases">
        <authorList>
            <person name="De Canck E."/>
        </authorList>
    </citation>
    <scope>NUCLEOTIDE SEQUENCE [LARGE SCALE GENOMIC DNA]</scope>
    <source>
        <strain evidence="2 3">LMG 1873</strain>
    </source>
</reference>
<proteinExistence type="predicted"/>
<accession>A0ABN7F583</accession>
<dbReference type="SUPFAM" id="SSF55166">
    <property type="entry name" value="Hedgehog/DD-peptidase"/>
    <property type="match status" value="1"/>
</dbReference>
<dbReference type="CDD" id="cd14845">
    <property type="entry name" value="L-Ala-D-Glu_peptidase_like"/>
    <property type="match status" value="1"/>
</dbReference>
<sequence>MSKFQLSQRSLSRLAGVHPDLVEVVKLAIERTPVDFTVVEGVRTVEQQREYVAKGASQTMNSYHLPQADGLGHAVDLAPLVDGAIPWGDWSQFKGLADVVKACAAELGVPVEWGGDWRTFKDGPHFQIPREWKSRAGGTLAG</sequence>
<dbReference type="Pfam" id="PF13539">
    <property type="entry name" value="Peptidase_M15_4"/>
    <property type="match status" value="1"/>
</dbReference>